<reference evidence="7 8" key="1">
    <citation type="submission" date="2018-11" db="EMBL/GenBank/DDBJ databases">
        <title>Genome sequencing of Paenibacillus sp. KCOM 3021 (= ChDC PVNT-B20).</title>
        <authorList>
            <person name="Kook J.-K."/>
            <person name="Park S.-N."/>
            <person name="Lim Y.K."/>
        </authorList>
    </citation>
    <scope>NUCLEOTIDE SEQUENCE [LARGE SCALE GENOMIC DNA]</scope>
    <source>
        <strain evidence="7 8">KCOM 3021</strain>
    </source>
</reference>
<evidence type="ECO:0000256" key="3">
    <source>
        <dbReference type="ARBA" id="ARBA00023125"/>
    </source>
</evidence>
<dbReference type="Proteomes" id="UP000267017">
    <property type="component" value="Unassembled WGS sequence"/>
</dbReference>
<keyword evidence="4" id="KW-0804">Transcription</keyword>
<dbReference type="OrthoDB" id="9816296at2"/>
<dbReference type="InterPro" id="IPR001647">
    <property type="entry name" value="HTH_TetR"/>
</dbReference>
<keyword evidence="1" id="KW-0678">Repressor</keyword>
<dbReference type="SUPFAM" id="SSF46689">
    <property type="entry name" value="Homeodomain-like"/>
    <property type="match status" value="1"/>
</dbReference>
<dbReference type="EMBL" id="RRCN01000001">
    <property type="protein sequence ID" value="RRJ64277.1"/>
    <property type="molecule type" value="Genomic_DNA"/>
</dbReference>
<organism evidence="7 8">
    <name type="scientific">Paenibacillus oralis</name>
    <dbReference type="NCBI Taxonomy" id="2490856"/>
    <lineage>
        <taxon>Bacteria</taxon>
        <taxon>Bacillati</taxon>
        <taxon>Bacillota</taxon>
        <taxon>Bacilli</taxon>
        <taxon>Bacillales</taxon>
        <taxon>Paenibacillaceae</taxon>
        <taxon>Paenibacillus</taxon>
    </lineage>
</organism>
<dbReference type="PANTHER" id="PTHR30055:SF226">
    <property type="entry name" value="HTH-TYPE TRANSCRIPTIONAL REGULATOR PKSA"/>
    <property type="match status" value="1"/>
</dbReference>
<keyword evidence="2" id="KW-0805">Transcription regulation</keyword>
<dbReference type="PANTHER" id="PTHR30055">
    <property type="entry name" value="HTH-TYPE TRANSCRIPTIONAL REGULATOR RUTR"/>
    <property type="match status" value="1"/>
</dbReference>
<proteinExistence type="predicted"/>
<dbReference type="PROSITE" id="PS50977">
    <property type="entry name" value="HTH_TETR_2"/>
    <property type="match status" value="1"/>
</dbReference>
<dbReference type="Pfam" id="PF13977">
    <property type="entry name" value="TetR_C_6"/>
    <property type="match status" value="1"/>
</dbReference>
<comment type="caution">
    <text evidence="7">The sequence shown here is derived from an EMBL/GenBank/DDBJ whole genome shotgun (WGS) entry which is preliminary data.</text>
</comment>
<dbReference type="Pfam" id="PF00440">
    <property type="entry name" value="TetR_N"/>
    <property type="match status" value="1"/>
</dbReference>
<protein>
    <submittedName>
        <fullName evidence="7">TetR family transcriptional regulator</fullName>
    </submittedName>
</protein>
<keyword evidence="8" id="KW-1185">Reference proteome</keyword>
<dbReference type="GO" id="GO:0003700">
    <property type="term" value="F:DNA-binding transcription factor activity"/>
    <property type="evidence" value="ECO:0007669"/>
    <property type="project" value="TreeGrafter"/>
</dbReference>
<name>A0A3P3U1Q7_9BACL</name>
<feature type="domain" description="HTH tetR-type" evidence="6">
    <location>
        <begin position="8"/>
        <end position="68"/>
    </location>
</feature>
<evidence type="ECO:0000256" key="4">
    <source>
        <dbReference type="ARBA" id="ARBA00023163"/>
    </source>
</evidence>
<dbReference type="InterPro" id="IPR036271">
    <property type="entry name" value="Tet_transcr_reg_TetR-rel_C_sf"/>
</dbReference>
<dbReference type="InterPro" id="IPR009057">
    <property type="entry name" value="Homeodomain-like_sf"/>
</dbReference>
<gene>
    <name evidence="7" type="ORF">EHV15_16115</name>
</gene>
<evidence type="ECO:0000256" key="1">
    <source>
        <dbReference type="ARBA" id="ARBA00022491"/>
    </source>
</evidence>
<evidence type="ECO:0000313" key="7">
    <source>
        <dbReference type="EMBL" id="RRJ64277.1"/>
    </source>
</evidence>
<dbReference type="InterPro" id="IPR039538">
    <property type="entry name" value="BetI_C"/>
</dbReference>
<evidence type="ECO:0000259" key="6">
    <source>
        <dbReference type="PROSITE" id="PS50977"/>
    </source>
</evidence>
<dbReference type="RefSeq" id="WP_128632095.1">
    <property type="nucleotide sequence ID" value="NZ_RRCN01000001.1"/>
</dbReference>
<feature type="DNA-binding region" description="H-T-H motif" evidence="5">
    <location>
        <begin position="31"/>
        <end position="50"/>
    </location>
</feature>
<dbReference type="InterPro" id="IPR050109">
    <property type="entry name" value="HTH-type_TetR-like_transc_reg"/>
</dbReference>
<dbReference type="GO" id="GO:0000976">
    <property type="term" value="F:transcription cis-regulatory region binding"/>
    <property type="evidence" value="ECO:0007669"/>
    <property type="project" value="TreeGrafter"/>
</dbReference>
<keyword evidence="3 5" id="KW-0238">DNA-binding</keyword>
<evidence type="ECO:0000256" key="2">
    <source>
        <dbReference type="ARBA" id="ARBA00023015"/>
    </source>
</evidence>
<evidence type="ECO:0000256" key="5">
    <source>
        <dbReference type="PROSITE-ProRule" id="PRU00335"/>
    </source>
</evidence>
<dbReference type="AlphaFoldDB" id="A0A3P3U1Q7"/>
<evidence type="ECO:0000313" key="8">
    <source>
        <dbReference type="Proteomes" id="UP000267017"/>
    </source>
</evidence>
<dbReference type="Gene3D" id="1.10.357.10">
    <property type="entry name" value="Tetracycline Repressor, domain 2"/>
    <property type="match status" value="1"/>
</dbReference>
<sequence length="198" mass="22511">MPKQVDHDQRKQTIAEATWRVILQQGMEGASVRNIAKEAGLSAGALRHDFSSQEELLRYAMNLVKEKAAARIKAILTLELPPKEKVLRTLLEIVPTREETRAEMEVWMAFTTYFRHKQTGFDAQHDGIYQLMQYLIAYLEQQGLLETGADQELEAERLYALIDGIALHALLDSQRLGAGKISRILEYHLNSMMDAAEN</sequence>
<dbReference type="SUPFAM" id="SSF48498">
    <property type="entry name" value="Tetracyclin repressor-like, C-terminal domain"/>
    <property type="match status" value="1"/>
</dbReference>
<accession>A0A3P3U1Q7</accession>